<dbReference type="InParanoid" id="K0K7P4"/>
<evidence type="ECO:0000256" key="2">
    <source>
        <dbReference type="ARBA" id="ARBA00029569"/>
    </source>
</evidence>
<dbReference type="SUPFAM" id="SSF50891">
    <property type="entry name" value="Cyclophilin-like"/>
    <property type="match status" value="1"/>
</dbReference>
<comment type="similarity">
    <text evidence="3">Belongs to the cyclophilin-type PPIase family. PPIL3 subfamily.</text>
</comment>
<evidence type="ECO:0000313" key="7">
    <source>
        <dbReference type="EMBL" id="CCH40835.1"/>
    </source>
</evidence>
<dbReference type="STRING" id="1206466.K0K7P4"/>
<keyword evidence="7" id="KW-0413">Isomerase</keyword>
<proteinExistence type="inferred from homology"/>
<dbReference type="PANTHER" id="PTHR45625:SF2">
    <property type="entry name" value="PEPTIDYL-PROLYL CIS-TRANS ISOMERASE-LIKE 3"/>
    <property type="match status" value="1"/>
</dbReference>
<dbReference type="InterPro" id="IPR029000">
    <property type="entry name" value="Cyclophilin-like_dom_sf"/>
</dbReference>
<sequence>MVQFGDPTNTGKGGESIWGGHFEDEFKEDLRHSKRTCGKHPTLDGKYTVFGKTLKGSESDQESTLSKLENVEVDKKKRPKAPIFIKSVTIHANPLAK</sequence>
<reference evidence="7 8" key="1">
    <citation type="journal article" date="2012" name="Eukaryot. Cell">
        <title>Draft genome sequence of Wickerhamomyces ciferrii NRRL Y-1031 F-60-10.</title>
        <authorList>
            <person name="Schneider J."/>
            <person name="Andrea H."/>
            <person name="Blom J."/>
            <person name="Jaenicke S."/>
            <person name="Ruckert C."/>
            <person name="Schorsch C."/>
            <person name="Szczepanowski R."/>
            <person name="Farwick M."/>
            <person name="Goesmann A."/>
            <person name="Puhler A."/>
            <person name="Schaffer S."/>
            <person name="Tauch A."/>
            <person name="Kohler T."/>
            <person name="Brinkrolf K."/>
        </authorList>
    </citation>
    <scope>NUCLEOTIDE SEQUENCE [LARGE SCALE GENOMIC DNA]</scope>
    <source>
        <strain evidence="8">ATCC 14091 / BCRC 22168 / CBS 111 / JCM 3599 / NBRC 0793 / NRRL Y-1031 F-60-10</strain>
    </source>
</reference>
<accession>K0K7P4</accession>
<dbReference type="HOGENOM" id="CLU_012062_38_1_1"/>
<organism evidence="7 8">
    <name type="scientific">Wickerhamomyces ciferrii (strain ATCC 14091 / BCRC 22168 / CBS 111 / JCM 3599 / NBRC 0793 / NRRL Y-1031 F-60-10)</name>
    <name type="common">Yeast</name>
    <name type="synonym">Pichia ciferrii</name>
    <dbReference type="NCBI Taxonomy" id="1206466"/>
    <lineage>
        <taxon>Eukaryota</taxon>
        <taxon>Fungi</taxon>
        <taxon>Dikarya</taxon>
        <taxon>Ascomycota</taxon>
        <taxon>Saccharomycotina</taxon>
        <taxon>Saccharomycetes</taxon>
        <taxon>Phaffomycetales</taxon>
        <taxon>Wickerhamomycetaceae</taxon>
        <taxon>Wickerhamomyces</taxon>
    </lineage>
</organism>
<evidence type="ECO:0000256" key="5">
    <source>
        <dbReference type="SAM" id="MobiDB-lite"/>
    </source>
</evidence>
<protein>
    <recommendedName>
        <fullName evidence="4">Peptidyl-prolyl cis-trans isomerase-like 3</fullName>
    </recommendedName>
    <alternativeName>
        <fullName evidence="2">Rotamase</fullName>
    </alternativeName>
</protein>
<evidence type="ECO:0000259" key="6">
    <source>
        <dbReference type="Pfam" id="PF00160"/>
    </source>
</evidence>
<evidence type="ECO:0000256" key="1">
    <source>
        <dbReference type="ARBA" id="ARBA00000971"/>
    </source>
</evidence>
<dbReference type="PANTHER" id="PTHR45625">
    <property type="entry name" value="PEPTIDYL-PROLYL CIS-TRANS ISOMERASE-RELATED"/>
    <property type="match status" value="1"/>
</dbReference>
<evidence type="ECO:0000256" key="4">
    <source>
        <dbReference type="ARBA" id="ARBA00040797"/>
    </source>
</evidence>
<dbReference type="eggNOG" id="KOG0884">
    <property type="taxonomic scope" value="Eukaryota"/>
</dbReference>
<feature type="domain" description="PPIase cyclophilin-type" evidence="6">
    <location>
        <begin position="38"/>
        <end position="89"/>
    </location>
</feature>
<dbReference type="Proteomes" id="UP000009328">
    <property type="component" value="Unassembled WGS sequence"/>
</dbReference>
<dbReference type="InterPro" id="IPR002130">
    <property type="entry name" value="Cyclophilin-type_PPIase_dom"/>
</dbReference>
<feature type="compositionally biased region" description="Polar residues" evidence="5">
    <location>
        <begin position="1"/>
        <end position="10"/>
    </location>
</feature>
<dbReference type="GO" id="GO:0003755">
    <property type="term" value="F:peptidyl-prolyl cis-trans isomerase activity"/>
    <property type="evidence" value="ECO:0007669"/>
    <property type="project" value="UniProtKB-EC"/>
</dbReference>
<keyword evidence="8" id="KW-1185">Reference proteome</keyword>
<evidence type="ECO:0000256" key="3">
    <source>
        <dbReference type="ARBA" id="ARBA00038286"/>
    </source>
</evidence>
<dbReference type="Gene3D" id="2.40.100.10">
    <property type="entry name" value="Cyclophilin-like"/>
    <property type="match status" value="2"/>
</dbReference>
<gene>
    <name evidence="7" type="ORF">BN7_369</name>
</gene>
<evidence type="ECO:0000313" key="8">
    <source>
        <dbReference type="Proteomes" id="UP000009328"/>
    </source>
</evidence>
<dbReference type="Pfam" id="PF00160">
    <property type="entry name" value="Pro_isomerase"/>
    <property type="match status" value="1"/>
</dbReference>
<dbReference type="EMBL" id="CAIF01000007">
    <property type="protein sequence ID" value="CCH40835.1"/>
    <property type="molecule type" value="Genomic_DNA"/>
</dbReference>
<dbReference type="AlphaFoldDB" id="K0K7P4"/>
<dbReference type="GO" id="GO:0071013">
    <property type="term" value="C:catalytic step 2 spliceosome"/>
    <property type="evidence" value="ECO:0007669"/>
    <property type="project" value="TreeGrafter"/>
</dbReference>
<dbReference type="InterPro" id="IPR044666">
    <property type="entry name" value="Cyclophilin_A-like"/>
</dbReference>
<name>K0K7P4_WICCF</name>
<comment type="catalytic activity">
    <reaction evidence="1">
        <text>[protein]-peptidylproline (omega=180) = [protein]-peptidylproline (omega=0)</text>
        <dbReference type="Rhea" id="RHEA:16237"/>
        <dbReference type="Rhea" id="RHEA-COMP:10747"/>
        <dbReference type="Rhea" id="RHEA-COMP:10748"/>
        <dbReference type="ChEBI" id="CHEBI:83833"/>
        <dbReference type="ChEBI" id="CHEBI:83834"/>
        <dbReference type="EC" id="5.2.1.8"/>
    </reaction>
</comment>
<feature type="region of interest" description="Disordered" evidence="5">
    <location>
        <begin position="1"/>
        <end position="20"/>
    </location>
</feature>
<comment type="caution">
    <text evidence="7">The sequence shown here is derived from an EMBL/GenBank/DDBJ whole genome shotgun (WGS) entry which is preliminary data.</text>
</comment>